<dbReference type="Proteomes" id="UP000789920">
    <property type="component" value="Unassembled WGS sequence"/>
</dbReference>
<accession>A0ACA9RKU1</accession>
<comment type="caution">
    <text evidence="1">The sequence shown here is derived from an EMBL/GenBank/DDBJ whole genome shotgun (WGS) entry which is preliminary data.</text>
</comment>
<feature type="non-terminal residue" evidence="1">
    <location>
        <position position="95"/>
    </location>
</feature>
<dbReference type="EMBL" id="CAJVQC010057555">
    <property type="protein sequence ID" value="CAG8797736.1"/>
    <property type="molecule type" value="Genomic_DNA"/>
</dbReference>
<proteinExistence type="predicted"/>
<sequence length="95" mass="10611">SLFSHGKSLSWQPKGKAKEVIKELTSYCNSIDQDNADEIIELQESSTSQVNIEKNDSDQDDTNEITDYAQDSDTSIFVDTQDGIDKIEYNTLTSA</sequence>
<evidence type="ECO:0000313" key="1">
    <source>
        <dbReference type="EMBL" id="CAG8797736.1"/>
    </source>
</evidence>
<reference evidence="1" key="1">
    <citation type="submission" date="2021-06" db="EMBL/GenBank/DDBJ databases">
        <authorList>
            <person name="Kallberg Y."/>
            <person name="Tangrot J."/>
            <person name="Rosling A."/>
        </authorList>
    </citation>
    <scope>NUCLEOTIDE SEQUENCE</scope>
    <source>
        <strain evidence="1">MA461A</strain>
    </source>
</reference>
<gene>
    <name evidence="1" type="ORF">RPERSI_LOCUS20398</name>
</gene>
<evidence type="ECO:0000313" key="2">
    <source>
        <dbReference type="Proteomes" id="UP000789920"/>
    </source>
</evidence>
<organism evidence="1 2">
    <name type="scientific">Racocetra persica</name>
    <dbReference type="NCBI Taxonomy" id="160502"/>
    <lineage>
        <taxon>Eukaryota</taxon>
        <taxon>Fungi</taxon>
        <taxon>Fungi incertae sedis</taxon>
        <taxon>Mucoromycota</taxon>
        <taxon>Glomeromycotina</taxon>
        <taxon>Glomeromycetes</taxon>
        <taxon>Diversisporales</taxon>
        <taxon>Gigasporaceae</taxon>
        <taxon>Racocetra</taxon>
    </lineage>
</organism>
<name>A0ACA9RKU1_9GLOM</name>
<keyword evidence="2" id="KW-1185">Reference proteome</keyword>
<feature type="non-terminal residue" evidence="1">
    <location>
        <position position="1"/>
    </location>
</feature>
<protein>
    <submittedName>
        <fullName evidence="1">28635_t:CDS:1</fullName>
    </submittedName>
</protein>